<evidence type="ECO:0000256" key="2">
    <source>
        <dbReference type="ARBA" id="ARBA00023015"/>
    </source>
</evidence>
<feature type="domain" description="RNA polymerase sigma-70 region 2" evidence="6">
    <location>
        <begin position="24"/>
        <end position="83"/>
    </location>
</feature>
<dbReference type="SUPFAM" id="SSF88659">
    <property type="entry name" value="Sigma3 and sigma4 domains of RNA polymerase sigma factors"/>
    <property type="match status" value="1"/>
</dbReference>
<dbReference type="InterPro" id="IPR014284">
    <property type="entry name" value="RNA_pol_sigma-70_dom"/>
</dbReference>
<protein>
    <submittedName>
        <fullName evidence="8">RNA polymerase sigma factor (Sigma-70 family)</fullName>
    </submittedName>
</protein>
<keyword evidence="4" id="KW-0238">DNA-binding</keyword>
<dbReference type="AlphaFoldDB" id="A0A2N3XPU3"/>
<dbReference type="PANTHER" id="PTHR43133">
    <property type="entry name" value="RNA POLYMERASE ECF-TYPE SIGMA FACTO"/>
    <property type="match status" value="1"/>
</dbReference>
<comment type="similarity">
    <text evidence="1">Belongs to the sigma-70 factor family. ECF subfamily.</text>
</comment>
<dbReference type="PANTHER" id="PTHR43133:SF8">
    <property type="entry name" value="RNA POLYMERASE SIGMA FACTOR HI_1459-RELATED"/>
    <property type="match status" value="1"/>
</dbReference>
<evidence type="ECO:0000313" key="8">
    <source>
        <dbReference type="EMBL" id="PKW12685.1"/>
    </source>
</evidence>
<evidence type="ECO:0000256" key="3">
    <source>
        <dbReference type="ARBA" id="ARBA00023082"/>
    </source>
</evidence>
<dbReference type="InterPro" id="IPR039425">
    <property type="entry name" value="RNA_pol_sigma-70-like"/>
</dbReference>
<dbReference type="Proteomes" id="UP000233786">
    <property type="component" value="Unassembled WGS sequence"/>
</dbReference>
<keyword evidence="5" id="KW-0804">Transcription</keyword>
<dbReference type="Pfam" id="PF04542">
    <property type="entry name" value="Sigma70_r2"/>
    <property type="match status" value="1"/>
</dbReference>
<dbReference type="RefSeq" id="WP_010315843.1">
    <property type="nucleotide sequence ID" value="NZ_CP061007.1"/>
</dbReference>
<accession>A0A2N3XPU3</accession>
<organism evidence="8 9">
    <name type="scientific">Saccharopolyspora spinosa</name>
    <dbReference type="NCBI Taxonomy" id="60894"/>
    <lineage>
        <taxon>Bacteria</taxon>
        <taxon>Bacillati</taxon>
        <taxon>Actinomycetota</taxon>
        <taxon>Actinomycetes</taxon>
        <taxon>Pseudonocardiales</taxon>
        <taxon>Pseudonocardiaceae</taxon>
        <taxon>Saccharopolyspora</taxon>
    </lineage>
</organism>
<keyword evidence="9" id="KW-1185">Reference proteome</keyword>
<sequence>MFAGDDRTLLDSVRAGSAEAFGELYARHRTAAHAMAKQVVGSPADVEDLVAEAFAKILDVLRRGGGPRSAFRAYLLTTVRNLAMALNNRGRRVQLAAELDGFFGPENHVQFVDPAVLELERELVGKAFARLPHRWRRVLWCMEVERLTTADVSRKLGISRNSAAALAYRARKGLREAYSQVCVGEPTRRRLAAPGVLLAEVA</sequence>
<dbReference type="Gene3D" id="1.10.10.10">
    <property type="entry name" value="Winged helix-like DNA-binding domain superfamily/Winged helix DNA-binding domain"/>
    <property type="match status" value="1"/>
</dbReference>
<name>A0A2N3XPU3_SACSN</name>
<evidence type="ECO:0000256" key="5">
    <source>
        <dbReference type="ARBA" id="ARBA00023163"/>
    </source>
</evidence>
<dbReference type="EMBL" id="PJNB01000001">
    <property type="protein sequence ID" value="PKW12685.1"/>
    <property type="molecule type" value="Genomic_DNA"/>
</dbReference>
<keyword evidence="3" id="KW-0731">Sigma factor</keyword>
<evidence type="ECO:0000259" key="7">
    <source>
        <dbReference type="Pfam" id="PF08281"/>
    </source>
</evidence>
<dbReference type="OrthoDB" id="4990598at2"/>
<proteinExistence type="inferred from homology"/>
<gene>
    <name evidence="8" type="ORF">A8926_0161</name>
</gene>
<dbReference type="GO" id="GO:0006352">
    <property type="term" value="P:DNA-templated transcription initiation"/>
    <property type="evidence" value="ECO:0007669"/>
    <property type="project" value="InterPro"/>
</dbReference>
<dbReference type="Pfam" id="PF08281">
    <property type="entry name" value="Sigma70_r4_2"/>
    <property type="match status" value="1"/>
</dbReference>
<evidence type="ECO:0000259" key="6">
    <source>
        <dbReference type="Pfam" id="PF04542"/>
    </source>
</evidence>
<dbReference type="InterPro" id="IPR036388">
    <property type="entry name" value="WH-like_DNA-bd_sf"/>
</dbReference>
<evidence type="ECO:0000313" key="9">
    <source>
        <dbReference type="Proteomes" id="UP000233786"/>
    </source>
</evidence>
<dbReference type="InterPro" id="IPR013325">
    <property type="entry name" value="RNA_pol_sigma_r2"/>
</dbReference>
<reference evidence="8" key="1">
    <citation type="submission" date="2017-12" db="EMBL/GenBank/DDBJ databases">
        <title>Sequencing the genomes of 1000 Actinobacteria strains.</title>
        <authorList>
            <person name="Klenk H.-P."/>
        </authorList>
    </citation>
    <scope>NUCLEOTIDE SEQUENCE [LARGE SCALE GENOMIC DNA]</scope>
    <source>
        <strain evidence="8">DSM 44228</strain>
    </source>
</reference>
<feature type="domain" description="RNA polymerase sigma factor 70 region 4 type 2" evidence="7">
    <location>
        <begin position="122"/>
        <end position="172"/>
    </location>
</feature>
<dbReference type="NCBIfam" id="TIGR02937">
    <property type="entry name" value="sigma70-ECF"/>
    <property type="match status" value="1"/>
</dbReference>
<dbReference type="SUPFAM" id="SSF88946">
    <property type="entry name" value="Sigma2 domain of RNA polymerase sigma factors"/>
    <property type="match status" value="1"/>
</dbReference>
<dbReference type="GO" id="GO:0003677">
    <property type="term" value="F:DNA binding"/>
    <property type="evidence" value="ECO:0007669"/>
    <property type="project" value="UniProtKB-KW"/>
</dbReference>
<dbReference type="Gene3D" id="1.10.1740.10">
    <property type="match status" value="1"/>
</dbReference>
<dbReference type="InterPro" id="IPR007627">
    <property type="entry name" value="RNA_pol_sigma70_r2"/>
</dbReference>
<dbReference type="GO" id="GO:0016987">
    <property type="term" value="F:sigma factor activity"/>
    <property type="evidence" value="ECO:0007669"/>
    <property type="project" value="UniProtKB-KW"/>
</dbReference>
<keyword evidence="2" id="KW-0805">Transcription regulation</keyword>
<evidence type="ECO:0000256" key="1">
    <source>
        <dbReference type="ARBA" id="ARBA00010641"/>
    </source>
</evidence>
<dbReference type="STRING" id="994479.GCA_000194155_07824"/>
<comment type="caution">
    <text evidence="8">The sequence shown here is derived from an EMBL/GenBank/DDBJ whole genome shotgun (WGS) entry which is preliminary data.</text>
</comment>
<dbReference type="InterPro" id="IPR013249">
    <property type="entry name" value="RNA_pol_sigma70_r4_t2"/>
</dbReference>
<dbReference type="InterPro" id="IPR013324">
    <property type="entry name" value="RNA_pol_sigma_r3/r4-like"/>
</dbReference>
<evidence type="ECO:0000256" key="4">
    <source>
        <dbReference type="ARBA" id="ARBA00023125"/>
    </source>
</evidence>